<dbReference type="InterPro" id="IPR044846">
    <property type="entry name" value="GH10"/>
</dbReference>
<evidence type="ECO:0000256" key="7">
    <source>
        <dbReference type="ARBA" id="ARBA00022801"/>
    </source>
</evidence>
<dbReference type="GO" id="GO:0045493">
    <property type="term" value="P:xylan catabolic process"/>
    <property type="evidence" value="ECO:0007669"/>
    <property type="project" value="UniProtKB-KW"/>
</dbReference>
<feature type="region of interest" description="Disordered" evidence="11">
    <location>
        <begin position="435"/>
        <end position="457"/>
    </location>
</feature>
<keyword evidence="7" id="KW-0378">Hydrolase</keyword>
<evidence type="ECO:0000256" key="5">
    <source>
        <dbReference type="ARBA" id="ARBA00022651"/>
    </source>
</evidence>
<dbReference type="PRINTS" id="PR00134">
    <property type="entry name" value="GLHYDRLASE10"/>
</dbReference>
<feature type="region of interest" description="Disordered" evidence="11">
    <location>
        <begin position="382"/>
        <end position="402"/>
    </location>
</feature>
<dbReference type="PROSITE" id="PS51760">
    <property type="entry name" value="GH10_2"/>
    <property type="match status" value="1"/>
</dbReference>
<sequence>MPYSFPSTTGREMFMALRAQRASWRRLTSVAIVLLAATPLFLVRIDGAAALPTCDPSAPATCSLRQLADLAGIRIGSIAEPYEITDPAYASVLAREFNSVTPENALKWYATQPSNGTWDFSGADEIVRFADDHDMTIRGHTLVWAQDTYTVAWVKSIADPVALKTVVENHITATMNHFAGKIPRWDVVNEPLASVGTGQSTSVFWSLGPEWIADAFRLAHTLDPSAELWLNEYGTDWVPGKHEALVALVSGLVDAGVPIKGVGLQMHRLPGAVLETEKFASQMRDFTALGLEVAVTELDIPVAPDDPGALQSQALEYARVVSACLMVDGCVEVTLWGLTDGSTWLDSVGLFATPTRPLLFDNAFAPKPAYDAVRGVLAEAVSPTPPSVTQPPQITTASEPRLPATGSSTALLAAAGLLLVAGGLLVSRAASVGNQRRMQNTESHRITEVASVPELPE</sequence>
<dbReference type="AlphaFoldDB" id="A0A6J6WRP3"/>
<dbReference type="InterPro" id="IPR031158">
    <property type="entry name" value="GH10_AS"/>
</dbReference>
<keyword evidence="12" id="KW-0812">Transmembrane</keyword>
<evidence type="ECO:0000256" key="6">
    <source>
        <dbReference type="ARBA" id="ARBA00022729"/>
    </source>
</evidence>
<comment type="catalytic activity">
    <reaction evidence="1">
        <text>Endohydrolysis of (1-&gt;4)-beta-D-xylosidic linkages in xylans.</text>
        <dbReference type="EC" id="3.2.1.8"/>
    </reaction>
</comment>
<evidence type="ECO:0000313" key="14">
    <source>
        <dbReference type="EMBL" id="CAB4786175.1"/>
    </source>
</evidence>
<evidence type="ECO:0000256" key="11">
    <source>
        <dbReference type="SAM" id="MobiDB-lite"/>
    </source>
</evidence>
<dbReference type="SUPFAM" id="SSF51445">
    <property type="entry name" value="(Trans)glycosidases"/>
    <property type="match status" value="1"/>
</dbReference>
<evidence type="ECO:0000256" key="12">
    <source>
        <dbReference type="SAM" id="Phobius"/>
    </source>
</evidence>
<proteinExistence type="inferred from homology"/>
<dbReference type="Gene3D" id="3.20.20.80">
    <property type="entry name" value="Glycosidases"/>
    <property type="match status" value="1"/>
</dbReference>
<evidence type="ECO:0000256" key="4">
    <source>
        <dbReference type="ARBA" id="ARBA00022525"/>
    </source>
</evidence>
<dbReference type="InterPro" id="IPR017853">
    <property type="entry name" value="GH"/>
</dbReference>
<dbReference type="Pfam" id="PF00331">
    <property type="entry name" value="Glyco_hydro_10"/>
    <property type="match status" value="1"/>
</dbReference>
<evidence type="ECO:0000256" key="2">
    <source>
        <dbReference type="ARBA" id="ARBA00007495"/>
    </source>
</evidence>
<gene>
    <name evidence="14" type="ORF">UFOPK2925_01133</name>
</gene>
<keyword evidence="5" id="KW-0858">Xylan degradation</keyword>
<dbReference type="PANTHER" id="PTHR31490:SF88">
    <property type="entry name" value="BETA-XYLANASE"/>
    <property type="match status" value="1"/>
</dbReference>
<dbReference type="NCBIfam" id="TIGR01167">
    <property type="entry name" value="LPXTG_anchor"/>
    <property type="match status" value="1"/>
</dbReference>
<dbReference type="EMBL" id="CAEZZU010000179">
    <property type="protein sequence ID" value="CAB4786175.1"/>
    <property type="molecule type" value="Genomic_DNA"/>
</dbReference>
<dbReference type="GO" id="GO:0031176">
    <property type="term" value="F:endo-1,4-beta-xylanase activity"/>
    <property type="evidence" value="ECO:0007669"/>
    <property type="project" value="UniProtKB-EC"/>
</dbReference>
<dbReference type="EC" id="3.2.1.8" evidence="3"/>
<feature type="transmembrane region" description="Helical" evidence="12">
    <location>
        <begin position="410"/>
        <end position="430"/>
    </location>
</feature>
<comment type="similarity">
    <text evidence="2">Belongs to the glycosyl hydrolase 10 (cellulase F) family.</text>
</comment>
<dbReference type="SMART" id="SM00633">
    <property type="entry name" value="Glyco_10"/>
    <property type="match status" value="1"/>
</dbReference>
<reference evidence="14" key="1">
    <citation type="submission" date="2020-05" db="EMBL/GenBank/DDBJ databases">
        <authorList>
            <person name="Chiriac C."/>
            <person name="Salcher M."/>
            <person name="Ghai R."/>
            <person name="Kavagutti S V."/>
        </authorList>
    </citation>
    <scope>NUCLEOTIDE SEQUENCE</scope>
</reference>
<keyword evidence="12" id="KW-1133">Transmembrane helix</keyword>
<keyword evidence="9" id="KW-0326">Glycosidase</keyword>
<organism evidence="14">
    <name type="scientific">freshwater metagenome</name>
    <dbReference type="NCBI Taxonomy" id="449393"/>
    <lineage>
        <taxon>unclassified sequences</taxon>
        <taxon>metagenomes</taxon>
        <taxon>ecological metagenomes</taxon>
    </lineage>
</organism>
<evidence type="ECO:0000256" key="3">
    <source>
        <dbReference type="ARBA" id="ARBA00012590"/>
    </source>
</evidence>
<dbReference type="Pfam" id="PF00746">
    <property type="entry name" value="Gram_pos_anchor"/>
    <property type="match status" value="1"/>
</dbReference>
<keyword evidence="12" id="KW-0472">Membrane</keyword>
<evidence type="ECO:0000259" key="13">
    <source>
        <dbReference type="PROSITE" id="PS51760"/>
    </source>
</evidence>
<dbReference type="InterPro" id="IPR019931">
    <property type="entry name" value="LPXTG_anchor"/>
</dbReference>
<feature type="domain" description="GH10" evidence="13">
    <location>
        <begin position="61"/>
        <end position="376"/>
    </location>
</feature>
<keyword evidence="6" id="KW-0732">Signal</keyword>
<evidence type="ECO:0000256" key="8">
    <source>
        <dbReference type="ARBA" id="ARBA00023277"/>
    </source>
</evidence>
<protein>
    <recommendedName>
        <fullName evidence="3">endo-1,4-beta-xylanase</fullName>
        <ecNumber evidence="3">3.2.1.8</ecNumber>
    </recommendedName>
</protein>
<accession>A0A6J6WRP3</accession>
<evidence type="ECO:0000256" key="10">
    <source>
        <dbReference type="ARBA" id="ARBA00023326"/>
    </source>
</evidence>
<keyword evidence="10" id="KW-0624">Polysaccharide degradation</keyword>
<dbReference type="InterPro" id="IPR001000">
    <property type="entry name" value="GH10_dom"/>
</dbReference>
<keyword evidence="8" id="KW-0119">Carbohydrate metabolism</keyword>
<name>A0A6J6WRP3_9ZZZZ</name>
<keyword evidence="4" id="KW-0964">Secreted</keyword>
<evidence type="ECO:0000256" key="9">
    <source>
        <dbReference type="ARBA" id="ARBA00023295"/>
    </source>
</evidence>
<dbReference type="PANTHER" id="PTHR31490">
    <property type="entry name" value="GLYCOSYL HYDROLASE"/>
    <property type="match status" value="1"/>
</dbReference>
<evidence type="ECO:0000256" key="1">
    <source>
        <dbReference type="ARBA" id="ARBA00000681"/>
    </source>
</evidence>
<dbReference type="PROSITE" id="PS00591">
    <property type="entry name" value="GH10_1"/>
    <property type="match status" value="1"/>
</dbReference>